<dbReference type="AlphaFoldDB" id="A0A926XWI9"/>
<dbReference type="Pfam" id="PF13586">
    <property type="entry name" value="DDE_Tnp_1_2"/>
    <property type="match status" value="1"/>
</dbReference>
<accession>A0A926XWI9</accession>
<dbReference type="EMBL" id="JACWZY010000010">
    <property type="protein sequence ID" value="MBD2701844.1"/>
    <property type="molecule type" value="Genomic_DNA"/>
</dbReference>
<evidence type="ECO:0000259" key="1">
    <source>
        <dbReference type="Pfam" id="PF13586"/>
    </source>
</evidence>
<keyword evidence="3" id="KW-1185">Reference proteome</keyword>
<gene>
    <name evidence="2" type="ORF">IC229_14425</name>
</gene>
<dbReference type="InterPro" id="IPR025668">
    <property type="entry name" value="Tnp_DDE_dom"/>
</dbReference>
<sequence>MVKRSDDKNRFVLLPRRWVVERSFGWLSFHRRLSKDDEKLTRNSESALYIAMLPMMLRRLN</sequence>
<protein>
    <submittedName>
        <fullName evidence="2">Transposase</fullName>
    </submittedName>
</protein>
<comment type="caution">
    <text evidence="2">The sequence shown here is derived from an EMBL/GenBank/DDBJ whole genome shotgun (WGS) entry which is preliminary data.</text>
</comment>
<dbReference type="PANTHER" id="PTHR30007:SF0">
    <property type="entry name" value="TRANSPOSASE"/>
    <property type="match status" value="1"/>
</dbReference>
<proteinExistence type="predicted"/>
<dbReference type="PANTHER" id="PTHR30007">
    <property type="entry name" value="PHP DOMAIN PROTEIN"/>
    <property type="match status" value="1"/>
</dbReference>
<name>A0A926XWI9_9BACT</name>
<dbReference type="Proteomes" id="UP000598820">
    <property type="component" value="Unassembled WGS sequence"/>
</dbReference>
<evidence type="ECO:0000313" key="3">
    <source>
        <dbReference type="Proteomes" id="UP000598820"/>
    </source>
</evidence>
<organism evidence="2 3">
    <name type="scientific">Spirosoma profusum</name>
    <dbReference type="NCBI Taxonomy" id="2771354"/>
    <lineage>
        <taxon>Bacteria</taxon>
        <taxon>Pseudomonadati</taxon>
        <taxon>Bacteroidota</taxon>
        <taxon>Cytophagia</taxon>
        <taxon>Cytophagales</taxon>
        <taxon>Cytophagaceae</taxon>
        <taxon>Spirosoma</taxon>
    </lineage>
</organism>
<reference evidence="2" key="1">
    <citation type="submission" date="2020-09" db="EMBL/GenBank/DDBJ databases">
        <authorList>
            <person name="Kim M.K."/>
        </authorList>
    </citation>
    <scope>NUCLEOTIDE SEQUENCE</scope>
    <source>
        <strain evidence="2">BT702</strain>
    </source>
</reference>
<feature type="domain" description="Transposase DDE" evidence="1">
    <location>
        <begin position="10"/>
        <end position="58"/>
    </location>
</feature>
<evidence type="ECO:0000313" key="2">
    <source>
        <dbReference type="EMBL" id="MBD2701844.1"/>
    </source>
</evidence>